<evidence type="ECO:0000256" key="1">
    <source>
        <dbReference type="SAM" id="Phobius"/>
    </source>
</evidence>
<feature type="transmembrane region" description="Helical" evidence="1">
    <location>
        <begin position="12"/>
        <end position="32"/>
    </location>
</feature>
<feature type="transmembrane region" description="Helical" evidence="1">
    <location>
        <begin position="38"/>
        <end position="56"/>
    </location>
</feature>
<keyword evidence="1" id="KW-0472">Membrane</keyword>
<dbReference type="EMBL" id="BART01007098">
    <property type="protein sequence ID" value="GAG54069.1"/>
    <property type="molecule type" value="Genomic_DNA"/>
</dbReference>
<dbReference type="AlphaFoldDB" id="X0YDU5"/>
<protein>
    <submittedName>
        <fullName evidence="2">Uncharacterized protein</fullName>
    </submittedName>
</protein>
<evidence type="ECO:0000313" key="2">
    <source>
        <dbReference type="EMBL" id="GAG54069.1"/>
    </source>
</evidence>
<proteinExistence type="predicted"/>
<keyword evidence="1" id="KW-0812">Transmembrane</keyword>
<name>X0YDU5_9ZZZZ</name>
<sequence>SFDWNDAVIDAAIMAGSSFFAVLVALGAVGLLENLTTGLLAAGLAAGAQFFAVLVIKRGLREKE</sequence>
<organism evidence="2">
    <name type="scientific">marine sediment metagenome</name>
    <dbReference type="NCBI Taxonomy" id="412755"/>
    <lineage>
        <taxon>unclassified sequences</taxon>
        <taxon>metagenomes</taxon>
        <taxon>ecological metagenomes</taxon>
    </lineage>
</organism>
<gene>
    <name evidence="2" type="ORF">S01H4_16208</name>
</gene>
<comment type="caution">
    <text evidence="2">The sequence shown here is derived from an EMBL/GenBank/DDBJ whole genome shotgun (WGS) entry which is preliminary data.</text>
</comment>
<feature type="non-terminal residue" evidence="2">
    <location>
        <position position="1"/>
    </location>
</feature>
<keyword evidence="1" id="KW-1133">Transmembrane helix</keyword>
<accession>X0YDU5</accession>
<reference evidence="2" key="1">
    <citation type="journal article" date="2014" name="Front. Microbiol.">
        <title>High frequency of phylogenetically diverse reductive dehalogenase-homologous genes in deep subseafloor sedimentary metagenomes.</title>
        <authorList>
            <person name="Kawai M."/>
            <person name="Futagami T."/>
            <person name="Toyoda A."/>
            <person name="Takaki Y."/>
            <person name="Nishi S."/>
            <person name="Hori S."/>
            <person name="Arai W."/>
            <person name="Tsubouchi T."/>
            <person name="Morono Y."/>
            <person name="Uchiyama I."/>
            <person name="Ito T."/>
            <person name="Fujiyama A."/>
            <person name="Inagaki F."/>
            <person name="Takami H."/>
        </authorList>
    </citation>
    <scope>NUCLEOTIDE SEQUENCE</scope>
    <source>
        <strain evidence="2">Expedition CK06-06</strain>
    </source>
</reference>